<evidence type="ECO:0000313" key="2">
    <source>
        <dbReference type="EMBL" id="WUR11357.1"/>
    </source>
</evidence>
<evidence type="ECO:0000259" key="1">
    <source>
        <dbReference type="Pfam" id="PF07238"/>
    </source>
</evidence>
<evidence type="ECO:0000313" key="3">
    <source>
        <dbReference type="Proteomes" id="UP000321323"/>
    </source>
</evidence>
<keyword evidence="3" id="KW-1185">Reference proteome</keyword>
<dbReference type="Proteomes" id="UP000321323">
    <property type="component" value="Chromosome"/>
</dbReference>
<dbReference type="Pfam" id="PF07238">
    <property type="entry name" value="PilZ"/>
    <property type="match status" value="1"/>
</dbReference>
<protein>
    <submittedName>
        <fullName evidence="2">PilZ domain-containing protein</fullName>
    </submittedName>
</protein>
<dbReference type="Gene3D" id="2.40.10.220">
    <property type="entry name" value="predicted glycosyltransferase like domains"/>
    <property type="match status" value="1"/>
</dbReference>
<organism evidence="2 3">
    <name type="scientific">[Empedobacter] haloabium</name>
    <dbReference type="NCBI Taxonomy" id="592317"/>
    <lineage>
        <taxon>Bacteria</taxon>
        <taxon>Pseudomonadati</taxon>
        <taxon>Pseudomonadota</taxon>
        <taxon>Betaproteobacteria</taxon>
        <taxon>Burkholderiales</taxon>
        <taxon>Oxalobacteraceae</taxon>
        <taxon>Telluria group</taxon>
        <taxon>Telluria group incertae sedis</taxon>
    </lineage>
</organism>
<accession>A0ABZ1UF38</accession>
<name>A0ABZ1UF38_9BURK</name>
<dbReference type="InterPro" id="IPR009875">
    <property type="entry name" value="PilZ_domain"/>
</dbReference>
<feature type="domain" description="PilZ" evidence="1">
    <location>
        <begin position="10"/>
        <end position="112"/>
    </location>
</feature>
<reference evidence="2 3" key="1">
    <citation type="journal article" date="2019" name="Int. J. Syst. Evol. Microbiol.">
        <title>The Draft Whole-Genome Sequence of the Antibiotic Producer Empedobacter haloabium ATCC 31962 Provides Indications for Its Taxonomic Reclassification.</title>
        <authorList>
            <person name="Miess H."/>
            <person name="Arlt P."/>
            <person name="Apel A.K."/>
            <person name="Weber T."/>
            <person name="Nieselt K."/>
            <person name="Hanssen F."/>
            <person name="Czemmel S."/>
            <person name="Nahnsen S."/>
            <person name="Gross H."/>
        </authorList>
    </citation>
    <scope>NUCLEOTIDE SEQUENCE [LARGE SCALE GENOMIC DNA]</scope>
    <source>
        <strain evidence="2 3">ATCC 31962</strain>
    </source>
</reference>
<sequence length="115" mass="12622">MALPQPSRDDRQAERRIVRVRAAVTVAGSDVVYAVRTENASCEGLAIRMPHALPVRTKLDVHFAVFADHRQVAITASGVVVHTLLSGDSWLTGLSITAIPDDQRRFLAEYCAGRR</sequence>
<dbReference type="SUPFAM" id="SSF141371">
    <property type="entry name" value="PilZ domain-like"/>
    <property type="match status" value="1"/>
</dbReference>
<gene>
    <name evidence="2" type="ORF">E7V67_016735</name>
</gene>
<dbReference type="EMBL" id="CP136508">
    <property type="protein sequence ID" value="WUR11357.1"/>
    <property type="molecule type" value="Genomic_DNA"/>
</dbReference>
<proteinExistence type="predicted"/>